<keyword evidence="1" id="KW-0521">NADP</keyword>
<reference evidence="4" key="1">
    <citation type="journal article" date="2007" name="PLoS ONE">
        <title>The first genome sequence of an elite grapevine cultivar (Pinot noir Vitis vinifera L.): coping with a highly heterozygous genome.</title>
        <authorList>
            <person name="Velasco R."/>
            <person name="Zharkikh A."/>
            <person name="Troggio M."/>
            <person name="Cartwright D.A."/>
            <person name="Cestaro A."/>
            <person name="Pruss D."/>
            <person name="Pindo M."/>
            <person name="FitzGerald L.M."/>
            <person name="Vezzulli S."/>
            <person name="Reid J."/>
            <person name="Malacarne G."/>
            <person name="Iliev D."/>
            <person name="Coppola G."/>
            <person name="Wardell B."/>
            <person name="Micheletti D."/>
            <person name="Macalma T."/>
            <person name="Facci M."/>
            <person name="Mitchell J.T."/>
            <person name="Perazzolli M."/>
            <person name="Eldredge G."/>
            <person name="Gatto P."/>
            <person name="Oyzerski R."/>
            <person name="Moretto M."/>
            <person name="Gutin N."/>
            <person name="Stefanini M."/>
            <person name="Chen Y."/>
            <person name="Segala C."/>
            <person name="Davenport C."/>
            <person name="Dematte L."/>
            <person name="Mraz A."/>
            <person name="Battilana J."/>
            <person name="Stormo K."/>
            <person name="Costa F."/>
            <person name="Tao Q."/>
            <person name="Si-Ammour A."/>
            <person name="Harkins T."/>
            <person name="Lackey A."/>
            <person name="Perbost C."/>
            <person name="Taillon B."/>
            <person name="Stella A."/>
            <person name="Solovyev V."/>
            <person name="Fawcett J.A."/>
            <person name="Sterck L."/>
            <person name="Vandepoele K."/>
            <person name="Grando S.M."/>
            <person name="Toppo S."/>
            <person name="Moser C."/>
            <person name="Lanchbury J."/>
            <person name="Bogden R."/>
            <person name="Skolnick M."/>
            <person name="Sgaramella V."/>
            <person name="Bhatnagar S.K."/>
            <person name="Fontana P."/>
            <person name="Gutin A."/>
            <person name="Van de Peer Y."/>
            <person name="Salamini F."/>
            <person name="Viola R."/>
        </authorList>
    </citation>
    <scope>NUCLEOTIDE SEQUENCE</scope>
</reference>
<dbReference type="GO" id="GO:0006694">
    <property type="term" value="P:steroid biosynthetic process"/>
    <property type="evidence" value="ECO:0007669"/>
    <property type="project" value="InterPro"/>
</dbReference>
<dbReference type="GO" id="GO:0016616">
    <property type="term" value="F:oxidoreductase activity, acting on the CH-OH group of donors, NAD or NADP as acceptor"/>
    <property type="evidence" value="ECO:0007669"/>
    <property type="project" value="InterPro"/>
</dbReference>
<keyword evidence="2" id="KW-0560">Oxidoreductase</keyword>
<dbReference type="Pfam" id="PF01073">
    <property type="entry name" value="3Beta_HSD"/>
    <property type="match status" value="1"/>
</dbReference>
<dbReference type="PANTHER" id="PTHR10366">
    <property type="entry name" value="NAD DEPENDENT EPIMERASE/DEHYDRATASE"/>
    <property type="match status" value="1"/>
</dbReference>
<organism evidence="4">
    <name type="scientific">Vitis vinifera</name>
    <name type="common">Grape</name>
    <dbReference type="NCBI Taxonomy" id="29760"/>
    <lineage>
        <taxon>Eukaryota</taxon>
        <taxon>Viridiplantae</taxon>
        <taxon>Streptophyta</taxon>
        <taxon>Embryophyta</taxon>
        <taxon>Tracheophyta</taxon>
        <taxon>Spermatophyta</taxon>
        <taxon>Magnoliopsida</taxon>
        <taxon>eudicotyledons</taxon>
        <taxon>Gunneridae</taxon>
        <taxon>Pentapetalae</taxon>
        <taxon>rosids</taxon>
        <taxon>Vitales</taxon>
        <taxon>Vitaceae</taxon>
        <taxon>Viteae</taxon>
        <taxon>Vitis</taxon>
    </lineage>
</organism>
<evidence type="ECO:0000259" key="3">
    <source>
        <dbReference type="Pfam" id="PF01073"/>
    </source>
</evidence>
<dbReference type="InterPro" id="IPR036291">
    <property type="entry name" value="NAD(P)-bd_dom_sf"/>
</dbReference>
<accession>A5AUJ1</accession>
<dbReference type="InterPro" id="IPR002225">
    <property type="entry name" value="3Beta_OHSteriod_DH/Estase"/>
</dbReference>
<dbReference type="AlphaFoldDB" id="A5AUJ1"/>
<evidence type="ECO:0000256" key="1">
    <source>
        <dbReference type="ARBA" id="ARBA00022857"/>
    </source>
</evidence>
<dbReference type="ExpressionAtlas" id="A5AUJ1">
    <property type="expression patterns" value="baseline and differential"/>
</dbReference>
<protein>
    <recommendedName>
        <fullName evidence="3">3-beta hydroxysteroid dehydrogenase/isomerase domain-containing protein</fullName>
    </recommendedName>
</protein>
<dbReference type="SUPFAM" id="SSF51735">
    <property type="entry name" value="NAD(P)-binding Rossmann-fold domains"/>
    <property type="match status" value="1"/>
</dbReference>
<name>A5AUJ1_VITVI</name>
<dbReference type="Gene3D" id="3.40.50.720">
    <property type="entry name" value="NAD(P)-binding Rossmann-like Domain"/>
    <property type="match status" value="1"/>
</dbReference>
<dbReference type="PANTHER" id="PTHR10366:SF575">
    <property type="entry name" value="NAD-DEPENDENT EPIMERASE_DEHYDRATASE DOMAIN-CONTAINING PROTEIN"/>
    <property type="match status" value="1"/>
</dbReference>
<gene>
    <name evidence="4" type="ORF">VITISV_028795</name>
</gene>
<dbReference type="InterPro" id="IPR050425">
    <property type="entry name" value="NAD(P)_dehydrat-like"/>
</dbReference>
<evidence type="ECO:0000256" key="2">
    <source>
        <dbReference type="ARBA" id="ARBA00023002"/>
    </source>
</evidence>
<sequence length="272" mass="30064">MIGINHKCEVKKYDDPTKTEHLLALDGAKERLHLFKANLLEEGAFDSMVDGCEGVFHTASPFYHTVSNPQVELIDPAVKGTLNVLRSCAKVPSIRRVVVTSSMAAVAFTGQTLTPECVNVDSTSFGICFQRPWPRRLPGKFAKENKIDLVAINPGLVIGPLLQPTLNTSVEPVLKLINDVANAHIQAFEVPSANGRYCLVSRVTHCSEVVKILHELYPTSNLPDKCADDKPFEPTYQVSQERARSLGINFIPVEVSFNDTVESLKEKKFFSL</sequence>
<dbReference type="EMBL" id="AM436103">
    <property type="protein sequence ID" value="CAN73813.1"/>
    <property type="molecule type" value="Genomic_DNA"/>
</dbReference>
<proteinExistence type="predicted"/>
<evidence type="ECO:0000313" key="4">
    <source>
        <dbReference type="EMBL" id="CAN73813.1"/>
    </source>
</evidence>
<feature type="domain" description="3-beta hydroxysteroid dehydrogenase/isomerase" evidence="3">
    <location>
        <begin position="5"/>
        <end position="107"/>
    </location>
</feature>